<dbReference type="InterPro" id="IPR037022">
    <property type="entry name" value="Formyl_trans_C_sf"/>
</dbReference>
<dbReference type="CDD" id="cd08704">
    <property type="entry name" value="Met_tRNA_FMT_C"/>
    <property type="match status" value="1"/>
</dbReference>
<sequence>MKKILFMGTPGFAAASLAALYESGEYSVTVVTQPDKPKGRGYAVTPSEVKVYALEHGLTVYQPATLRDEAFASLLAEIDPDMIVVAAYGKLLPKNVIDYPEYGCINVHGSLLPEYRGAAPVQRAIIDGRTVTGITIMYMAEGLDTGDMLEKAEVPIGENDDFGTVFGRLAVCGAELLLRTLPHIFDGSAKPEKQNGDLATYAKKIEKADCVLDFSMPAKKVHDLIRGLSPAPLASASLCGRMLKPVTSRLSDTVSGELPGTVVSADGKGPVVSADGKLTVVCGDGKCVDITEVLPAGKRRMPAADYLRGAKIKAGDRFDTVSGE</sequence>
<comment type="caution">
    <text evidence="11">The sequence shown here is derived from an EMBL/GenBank/DDBJ whole genome shotgun (WGS) entry which is preliminary data.</text>
</comment>
<dbReference type="PANTHER" id="PTHR11138:SF5">
    <property type="entry name" value="METHIONYL-TRNA FORMYLTRANSFERASE, MITOCHONDRIAL"/>
    <property type="match status" value="1"/>
</dbReference>
<comment type="catalytic activity">
    <reaction evidence="7 8">
        <text>L-methionyl-tRNA(fMet) + (6R)-10-formyltetrahydrofolate = N-formyl-L-methionyl-tRNA(fMet) + (6S)-5,6,7,8-tetrahydrofolate + H(+)</text>
        <dbReference type="Rhea" id="RHEA:24380"/>
        <dbReference type="Rhea" id="RHEA-COMP:9952"/>
        <dbReference type="Rhea" id="RHEA-COMP:9953"/>
        <dbReference type="ChEBI" id="CHEBI:15378"/>
        <dbReference type="ChEBI" id="CHEBI:57453"/>
        <dbReference type="ChEBI" id="CHEBI:78530"/>
        <dbReference type="ChEBI" id="CHEBI:78844"/>
        <dbReference type="ChEBI" id="CHEBI:195366"/>
        <dbReference type="EC" id="2.1.2.9"/>
    </reaction>
</comment>
<feature type="domain" description="Formyl transferase N-terminal" evidence="9">
    <location>
        <begin position="2"/>
        <end position="180"/>
    </location>
</feature>
<name>R6TU79_9BACT</name>
<reference evidence="11" key="1">
    <citation type="submission" date="2012-11" db="EMBL/GenBank/DDBJ databases">
        <title>Dependencies among metagenomic species, viruses, plasmids and units of genetic variation.</title>
        <authorList>
            <person name="Nielsen H.B."/>
            <person name="Almeida M."/>
            <person name="Juncker A.S."/>
            <person name="Rasmussen S."/>
            <person name="Li J."/>
            <person name="Sunagawa S."/>
            <person name="Plichta D."/>
            <person name="Gautier L."/>
            <person name="Le Chatelier E."/>
            <person name="Peletier E."/>
            <person name="Bonde I."/>
            <person name="Nielsen T."/>
            <person name="Manichanh C."/>
            <person name="Arumugam M."/>
            <person name="Batto J."/>
            <person name="Santos M.B.Q.D."/>
            <person name="Blom N."/>
            <person name="Borruel N."/>
            <person name="Burgdorf K.S."/>
            <person name="Boumezbeur F."/>
            <person name="Casellas F."/>
            <person name="Dore J."/>
            <person name="Guarner F."/>
            <person name="Hansen T."/>
            <person name="Hildebrand F."/>
            <person name="Kaas R.S."/>
            <person name="Kennedy S."/>
            <person name="Kristiansen K."/>
            <person name="Kultima J.R."/>
            <person name="Leonard P."/>
            <person name="Levenez F."/>
            <person name="Lund O."/>
            <person name="Moumen B."/>
            <person name="Le Paslier D."/>
            <person name="Pons N."/>
            <person name="Pedersen O."/>
            <person name="Prifti E."/>
            <person name="Qin J."/>
            <person name="Raes J."/>
            <person name="Tap J."/>
            <person name="Tims S."/>
            <person name="Ussery D.W."/>
            <person name="Yamada T."/>
            <person name="MetaHit consortium"/>
            <person name="Renault P."/>
            <person name="Sicheritz-Ponten T."/>
            <person name="Bork P."/>
            <person name="Wang J."/>
            <person name="Brunak S."/>
            <person name="Ehrlich S.D."/>
        </authorList>
    </citation>
    <scope>NUCLEOTIDE SEQUENCE [LARGE SCALE GENOMIC DNA]</scope>
</reference>
<comment type="similarity">
    <text evidence="2 8">Belongs to the Fmt family.</text>
</comment>
<gene>
    <name evidence="8" type="primary">fmt</name>
    <name evidence="11" type="ORF">BN580_00241</name>
</gene>
<evidence type="ECO:0000256" key="6">
    <source>
        <dbReference type="ARBA" id="ARBA00022917"/>
    </source>
</evidence>
<dbReference type="InterPro" id="IPR001555">
    <property type="entry name" value="GART_AS"/>
</dbReference>
<dbReference type="NCBIfam" id="TIGR00460">
    <property type="entry name" value="fmt"/>
    <property type="match status" value="1"/>
</dbReference>
<dbReference type="GO" id="GO:0005829">
    <property type="term" value="C:cytosol"/>
    <property type="evidence" value="ECO:0007669"/>
    <property type="project" value="TreeGrafter"/>
</dbReference>
<proteinExistence type="inferred from homology"/>
<dbReference type="PROSITE" id="PS00373">
    <property type="entry name" value="GART"/>
    <property type="match status" value="1"/>
</dbReference>
<evidence type="ECO:0000256" key="1">
    <source>
        <dbReference type="ARBA" id="ARBA00002606"/>
    </source>
</evidence>
<dbReference type="SUPFAM" id="SSF53328">
    <property type="entry name" value="Formyltransferase"/>
    <property type="match status" value="1"/>
</dbReference>
<keyword evidence="6 8" id="KW-0648">Protein biosynthesis</keyword>
<dbReference type="STRING" id="1263015.BN580_00241"/>
<evidence type="ECO:0000256" key="7">
    <source>
        <dbReference type="ARBA" id="ARBA00048558"/>
    </source>
</evidence>
<feature type="binding site" evidence="8">
    <location>
        <begin position="110"/>
        <end position="113"/>
    </location>
    <ligand>
        <name>(6S)-5,6,7,8-tetrahydrofolate</name>
        <dbReference type="ChEBI" id="CHEBI:57453"/>
    </ligand>
</feature>
<feature type="domain" description="Formyl transferase C-terminal" evidence="10">
    <location>
        <begin position="204"/>
        <end position="310"/>
    </location>
</feature>
<evidence type="ECO:0000313" key="11">
    <source>
        <dbReference type="EMBL" id="CDC76988.1"/>
    </source>
</evidence>
<evidence type="ECO:0000259" key="9">
    <source>
        <dbReference type="Pfam" id="PF00551"/>
    </source>
</evidence>
<evidence type="ECO:0000256" key="2">
    <source>
        <dbReference type="ARBA" id="ARBA00010699"/>
    </source>
</evidence>
<dbReference type="CDD" id="cd08646">
    <property type="entry name" value="FMT_core_Met-tRNA-FMT_N"/>
    <property type="match status" value="1"/>
</dbReference>
<dbReference type="Pfam" id="PF02911">
    <property type="entry name" value="Formyl_trans_C"/>
    <property type="match status" value="1"/>
</dbReference>
<comment type="function">
    <text evidence="1 8">Attaches a formyl group to the free amino group of methionyl-tRNA(fMet). The formyl group appears to play a dual role in the initiator identity of N-formylmethionyl-tRNA by promoting its recognition by IF2 and preventing the misappropriation of this tRNA by the elongation apparatus.</text>
</comment>
<dbReference type="InterPro" id="IPR011034">
    <property type="entry name" value="Formyl_transferase-like_C_sf"/>
</dbReference>
<dbReference type="InterPro" id="IPR044135">
    <property type="entry name" value="Met-tRNA-FMT_C"/>
</dbReference>
<dbReference type="PANTHER" id="PTHR11138">
    <property type="entry name" value="METHIONYL-TRNA FORMYLTRANSFERASE"/>
    <property type="match status" value="1"/>
</dbReference>
<protein>
    <recommendedName>
        <fullName evidence="4 8">Methionyl-tRNA formyltransferase</fullName>
        <ecNumber evidence="3 8">2.1.2.9</ecNumber>
    </recommendedName>
</protein>
<dbReference type="InterPro" id="IPR002376">
    <property type="entry name" value="Formyl_transf_N"/>
</dbReference>
<dbReference type="EC" id="2.1.2.9" evidence="3 8"/>
<dbReference type="InterPro" id="IPR041711">
    <property type="entry name" value="Met-tRNA-FMT_N"/>
</dbReference>
<dbReference type="InterPro" id="IPR005793">
    <property type="entry name" value="Formyl_trans_C"/>
</dbReference>
<evidence type="ECO:0000256" key="8">
    <source>
        <dbReference type="HAMAP-Rule" id="MF_00182"/>
    </source>
</evidence>
<organism evidence="11 12">
    <name type="scientific">Candidatus Colimorpha enterica</name>
    <dbReference type="NCBI Taxonomy" id="3083063"/>
    <lineage>
        <taxon>Bacteria</taxon>
        <taxon>Pseudomonadati</taxon>
        <taxon>Bacteroidota</taxon>
        <taxon>Bacteroidia</taxon>
        <taxon>Bacteroidales</taxon>
        <taxon>Candidatus Colimorpha</taxon>
    </lineage>
</organism>
<dbReference type="GO" id="GO:0004479">
    <property type="term" value="F:methionyl-tRNA formyltransferase activity"/>
    <property type="evidence" value="ECO:0007669"/>
    <property type="project" value="UniProtKB-UniRule"/>
</dbReference>
<dbReference type="Proteomes" id="UP000017938">
    <property type="component" value="Unassembled WGS sequence"/>
</dbReference>
<dbReference type="InterPro" id="IPR036477">
    <property type="entry name" value="Formyl_transf_N_sf"/>
</dbReference>
<evidence type="ECO:0000256" key="3">
    <source>
        <dbReference type="ARBA" id="ARBA00012261"/>
    </source>
</evidence>
<dbReference type="Gene3D" id="3.10.25.10">
    <property type="entry name" value="Formyl transferase, C-terminal domain"/>
    <property type="match status" value="1"/>
</dbReference>
<dbReference type="SUPFAM" id="SSF50486">
    <property type="entry name" value="FMT C-terminal domain-like"/>
    <property type="match status" value="1"/>
</dbReference>
<dbReference type="Gene3D" id="3.40.50.170">
    <property type="entry name" value="Formyl transferase, N-terminal domain"/>
    <property type="match status" value="1"/>
</dbReference>
<evidence type="ECO:0000259" key="10">
    <source>
        <dbReference type="Pfam" id="PF02911"/>
    </source>
</evidence>
<dbReference type="InterPro" id="IPR005794">
    <property type="entry name" value="Fmt"/>
</dbReference>
<dbReference type="EMBL" id="CBFW010000412">
    <property type="protein sequence ID" value="CDC76988.1"/>
    <property type="molecule type" value="Genomic_DNA"/>
</dbReference>
<accession>R6TU79</accession>
<evidence type="ECO:0000313" key="12">
    <source>
        <dbReference type="Proteomes" id="UP000017938"/>
    </source>
</evidence>
<dbReference type="AlphaFoldDB" id="R6TU79"/>
<dbReference type="Pfam" id="PF00551">
    <property type="entry name" value="Formyl_trans_N"/>
    <property type="match status" value="1"/>
</dbReference>
<dbReference type="HAMAP" id="MF_00182">
    <property type="entry name" value="Formyl_trans"/>
    <property type="match status" value="1"/>
</dbReference>
<keyword evidence="5 8" id="KW-0808">Transferase</keyword>
<evidence type="ECO:0000256" key="4">
    <source>
        <dbReference type="ARBA" id="ARBA00016014"/>
    </source>
</evidence>
<evidence type="ECO:0000256" key="5">
    <source>
        <dbReference type="ARBA" id="ARBA00022679"/>
    </source>
</evidence>